<keyword evidence="1" id="KW-0732">Signal</keyword>
<dbReference type="RefSeq" id="WP_243397002.1">
    <property type="nucleotide sequence ID" value="NZ_OBEH01000006.1"/>
</dbReference>
<reference evidence="3" key="1">
    <citation type="submission" date="2017-09" db="EMBL/GenBank/DDBJ databases">
        <authorList>
            <person name="Varghese N."/>
            <person name="Submissions S."/>
        </authorList>
    </citation>
    <scope>NUCLEOTIDE SEQUENCE [LARGE SCALE GENOMIC DNA]</scope>
    <source>
        <strain evidence="3">DSM 25885</strain>
    </source>
</reference>
<gene>
    <name evidence="2" type="ORF">SAMN06265377_3317</name>
</gene>
<keyword evidence="3" id="KW-1185">Reference proteome</keyword>
<dbReference type="SUPFAM" id="SSF56935">
    <property type="entry name" value="Porins"/>
    <property type="match status" value="1"/>
</dbReference>
<evidence type="ECO:0000313" key="3">
    <source>
        <dbReference type="Proteomes" id="UP000219048"/>
    </source>
</evidence>
<dbReference type="Proteomes" id="UP000219048">
    <property type="component" value="Unassembled WGS sequence"/>
</dbReference>
<protein>
    <submittedName>
        <fullName evidence="2">Long-chain fatty acid transport protein</fullName>
    </submittedName>
</protein>
<sequence>MIKFLISLIIIFSCNHAMAQSEGLTSSPYSLYGLGAINQTSIGSSNSMGYSGIGLRTDTGINNLNPATNAMIPQNSFFYDIGVVGEFNSYGNNVNDESKTTFNFSNLAFAFRIDDRLGAGISLIPYSDVGYSLLGIQTNIEGSSQVFESNVTGLGGLNDLRFNVGYGLSESLRLGLSASLLFGNIEETESFSIRRGYFELTEITNYSGFRFGFGAQYDLTDNITIGSTVQLPVSLGGNLKRSARKTLGGSEIVVEEDEGDSVADFKLPLELGFGLGFRLSDFLTLSADYKKNFWDCTNQSEKIGTYQDQDIYAFGMEYVKNPLGRKYGERIRFRGGVNYDNGYLAINDRKIEGYNFTFGIGLPTGVFSNSLMNLSYSYGSKGQIENVLVEENYHVLILNLSLEDFWFKKRKIN</sequence>
<proteinExistence type="predicted"/>
<accession>A0A285MY53</accession>
<evidence type="ECO:0000256" key="1">
    <source>
        <dbReference type="SAM" id="SignalP"/>
    </source>
</evidence>
<dbReference type="Gene3D" id="2.40.160.60">
    <property type="entry name" value="Outer membrane protein transport protein (OMPP1/FadL/TodX)"/>
    <property type="match status" value="1"/>
</dbReference>
<organism evidence="2 3">
    <name type="scientific">Flagellimonas pacifica</name>
    <dbReference type="NCBI Taxonomy" id="1247520"/>
    <lineage>
        <taxon>Bacteria</taxon>
        <taxon>Pseudomonadati</taxon>
        <taxon>Bacteroidota</taxon>
        <taxon>Flavobacteriia</taxon>
        <taxon>Flavobacteriales</taxon>
        <taxon>Flavobacteriaceae</taxon>
        <taxon>Flagellimonas</taxon>
    </lineage>
</organism>
<dbReference type="AlphaFoldDB" id="A0A285MY53"/>
<feature type="signal peptide" evidence="1">
    <location>
        <begin position="1"/>
        <end position="19"/>
    </location>
</feature>
<feature type="chain" id="PRO_5013375342" evidence="1">
    <location>
        <begin position="20"/>
        <end position="413"/>
    </location>
</feature>
<evidence type="ECO:0000313" key="2">
    <source>
        <dbReference type="EMBL" id="SNZ01477.1"/>
    </source>
</evidence>
<name>A0A285MY53_9FLAO</name>
<dbReference type="EMBL" id="OBEH01000006">
    <property type="protein sequence ID" value="SNZ01477.1"/>
    <property type="molecule type" value="Genomic_DNA"/>
</dbReference>